<keyword evidence="4" id="KW-0449">Lipoprotein</keyword>
<evidence type="ECO:0000313" key="7">
    <source>
        <dbReference type="EMBL" id="ARU05575.1"/>
    </source>
</evidence>
<keyword evidence="4" id="KW-0564">Palmitate</keyword>
<evidence type="ECO:0000256" key="2">
    <source>
        <dbReference type="ARBA" id="ARBA00023136"/>
    </source>
</evidence>
<dbReference type="PANTHER" id="PTHR34512:SF30">
    <property type="entry name" value="OUTER MEMBRANE PROTEIN ASSEMBLY FACTOR BAMB"/>
    <property type="match status" value="1"/>
</dbReference>
<comment type="subunit">
    <text evidence="4">Part of the Bam complex.</text>
</comment>
<comment type="similarity">
    <text evidence="4">Belongs to the BamB family.</text>
</comment>
<dbReference type="InterPro" id="IPR002372">
    <property type="entry name" value="PQQ_rpt_dom"/>
</dbReference>
<accession>A0A1Y0EPK6</accession>
<dbReference type="NCBIfam" id="TIGR03300">
    <property type="entry name" value="assembly_YfgL"/>
    <property type="match status" value="1"/>
</dbReference>
<gene>
    <name evidence="4" type="primary">bamB</name>
    <name evidence="7" type="ORF">CCO03_13570</name>
</gene>
<evidence type="ECO:0000259" key="6">
    <source>
        <dbReference type="Pfam" id="PF13360"/>
    </source>
</evidence>
<feature type="domain" description="Pyrrolo-quinoline quinone repeat" evidence="6">
    <location>
        <begin position="70"/>
        <end position="298"/>
    </location>
</feature>
<dbReference type="GO" id="GO:0051205">
    <property type="term" value="P:protein insertion into membrane"/>
    <property type="evidence" value="ECO:0007669"/>
    <property type="project" value="UniProtKB-UniRule"/>
</dbReference>
<sequence>MSMRHLSWTALAAATVVLSACGTSKPKPAELGPNVALIAVGQAWSSNVGPVQFPLQVHVVGDQLWLASSAGDVVSLDGASGRELGRVSLKAGLVAGVGSDGKRAAVVTEAAQLVVVEGGKEIWRRKLGAQTYTAPLVAGGRVFVLGGDRSVRAYDGASGQLLWDQESRQQDPLVLRQSGLLMPVGNTLLVGQGGRMTAMDPGDGHLLWEAPVATPRGANDVEKLADLIAPVARDGTDLCVRAFQASVGCVDAATGQIGWTKSANGATGVAMDEDFVFGAEADGVVQAWSRKGGENRWSSSRLRYRQLSAPLVLGRSVVFGDNTGLVHMLSRADGSPLNRLSTDGSPIVAAPVRVAGRLVVVTQKGGVFAFQPQ</sequence>
<dbReference type="Proteomes" id="UP000196138">
    <property type="component" value="Chromosome"/>
</dbReference>
<proteinExistence type="inferred from homology"/>
<dbReference type="EMBL" id="CP021455">
    <property type="protein sequence ID" value="ARU05575.1"/>
    <property type="molecule type" value="Genomic_DNA"/>
</dbReference>
<dbReference type="Pfam" id="PF13360">
    <property type="entry name" value="PQQ_2"/>
    <property type="match status" value="1"/>
</dbReference>
<reference evidence="7 8" key="1">
    <citation type="submission" date="2017-05" db="EMBL/GenBank/DDBJ databases">
        <authorList>
            <person name="Song R."/>
            <person name="Chenine A.L."/>
            <person name="Ruprecht R.M."/>
        </authorList>
    </citation>
    <scope>NUCLEOTIDE SEQUENCE [LARGE SCALE GENOMIC DNA]</scope>
    <source>
        <strain evidence="7 8">DSM 26136</strain>
    </source>
</reference>
<protein>
    <recommendedName>
        <fullName evidence="4">Outer membrane protein assembly factor BamB</fullName>
    </recommendedName>
</protein>
<keyword evidence="2 4" id="KW-0472">Membrane</keyword>
<evidence type="ECO:0000256" key="1">
    <source>
        <dbReference type="ARBA" id="ARBA00022729"/>
    </source>
</evidence>
<evidence type="ECO:0000256" key="3">
    <source>
        <dbReference type="ARBA" id="ARBA00023237"/>
    </source>
</evidence>
<dbReference type="HAMAP" id="MF_00923">
    <property type="entry name" value="OM_assembly_BamB"/>
    <property type="match status" value="1"/>
</dbReference>
<feature type="signal peptide" evidence="5">
    <location>
        <begin position="1"/>
        <end position="19"/>
    </location>
</feature>
<dbReference type="InterPro" id="IPR017687">
    <property type="entry name" value="BamB"/>
</dbReference>
<evidence type="ECO:0000256" key="4">
    <source>
        <dbReference type="HAMAP-Rule" id="MF_00923"/>
    </source>
</evidence>
<dbReference type="InterPro" id="IPR011047">
    <property type="entry name" value="Quinoprotein_ADH-like_sf"/>
</dbReference>
<name>A0A1Y0EPK6_9BURK</name>
<comment type="subcellular location">
    <subcellularLocation>
        <location evidence="4">Cell outer membrane</location>
        <topology evidence="4">Lipid-anchor</topology>
    </subcellularLocation>
</comment>
<feature type="chain" id="PRO_5013414953" description="Outer membrane protein assembly factor BamB" evidence="5">
    <location>
        <begin position="20"/>
        <end position="373"/>
    </location>
</feature>
<dbReference type="PROSITE" id="PS51257">
    <property type="entry name" value="PROKAR_LIPOPROTEIN"/>
    <property type="match status" value="1"/>
</dbReference>
<dbReference type="PANTHER" id="PTHR34512">
    <property type="entry name" value="CELL SURFACE PROTEIN"/>
    <property type="match status" value="1"/>
</dbReference>
<dbReference type="SUPFAM" id="SSF50998">
    <property type="entry name" value="Quinoprotein alcohol dehydrogenase-like"/>
    <property type="match status" value="1"/>
</dbReference>
<keyword evidence="8" id="KW-1185">Reference proteome</keyword>
<evidence type="ECO:0000256" key="5">
    <source>
        <dbReference type="SAM" id="SignalP"/>
    </source>
</evidence>
<dbReference type="InterPro" id="IPR015943">
    <property type="entry name" value="WD40/YVTN_repeat-like_dom_sf"/>
</dbReference>
<dbReference type="SMART" id="SM00564">
    <property type="entry name" value="PQQ"/>
    <property type="match status" value="3"/>
</dbReference>
<keyword evidence="3 4" id="KW-0998">Cell outer membrane</keyword>
<keyword evidence="1 4" id="KW-0732">Signal</keyword>
<comment type="function">
    <text evidence="4">Part of the outer membrane protein assembly complex, which is involved in assembly and insertion of beta-barrel proteins into the outer membrane.</text>
</comment>
<evidence type="ECO:0000313" key="8">
    <source>
        <dbReference type="Proteomes" id="UP000196138"/>
    </source>
</evidence>
<dbReference type="Gene3D" id="2.130.10.10">
    <property type="entry name" value="YVTN repeat-like/Quinoprotein amine dehydrogenase"/>
    <property type="match status" value="1"/>
</dbReference>
<dbReference type="OrthoDB" id="5173551at2"/>
<dbReference type="InterPro" id="IPR018391">
    <property type="entry name" value="PQQ_b-propeller_rpt"/>
</dbReference>
<dbReference type="KEGG" id="cser:CCO03_13570"/>
<dbReference type="AlphaFoldDB" id="A0A1Y0EPK6"/>
<organism evidence="7 8">
    <name type="scientific">Comamonas serinivorans</name>
    <dbReference type="NCBI Taxonomy" id="1082851"/>
    <lineage>
        <taxon>Bacteria</taxon>
        <taxon>Pseudomonadati</taxon>
        <taxon>Pseudomonadota</taxon>
        <taxon>Betaproteobacteria</taxon>
        <taxon>Burkholderiales</taxon>
        <taxon>Comamonadaceae</taxon>
        <taxon>Comamonas</taxon>
    </lineage>
</organism>
<dbReference type="GO" id="GO:0043165">
    <property type="term" value="P:Gram-negative-bacterium-type cell outer membrane assembly"/>
    <property type="evidence" value="ECO:0007669"/>
    <property type="project" value="UniProtKB-UniRule"/>
</dbReference>
<dbReference type="GO" id="GO:0009279">
    <property type="term" value="C:cell outer membrane"/>
    <property type="evidence" value="ECO:0007669"/>
    <property type="project" value="UniProtKB-SubCell"/>
</dbReference>